<reference evidence="1" key="1">
    <citation type="submission" date="2020-05" db="EMBL/GenBank/DDBJ databases">
        <title>Phylogenomic resolution of chytrid fungi.</title>
        <authorList>
            <person name="Stajich J.E."/>
            <person name="Amses K."/>
            <person name="Simmons R."/>
            <person name="Seto K."/>
            <person name="Myers J."/>
            <person name="Bonds A."/>
            <person name="Quandt C.A."/>
            <person name="Barry K."/>
            <person name="Liu P."/>
            <person name="Grigoriev I."/>
            <person name="Longcore J.E."/>
            <person name="James T.Y."/>
        </authorList>
    </citation>
    <scope>NUCLEOTIDE SEQUENCE</scope>
    <source>
        <strain evidence="1">JEL0318</strain>
    </source>
</reference>
<dbReference type="InterPro" id="IPR010736">
    <property type="entry name" value="SHIPPO-rpt"/>
</dbReference>
<sequence length="188" mass="21035">MNTVKVFHGDRAERFRTLPPVTGEIGPGAYNVDEATNVVREIMSKPTSRLGVAVTTAIRFPALHLQSPSNYSYQPKGFLDELNVRPSSRRGLLSSLGPKSVGDSAIRLKELRAMTNMPTPGTYDVNYAIGRQVATDHRFALLKSDKLKMRDKRNAEQLTELRKLLGANDLFTDKRACRRMAHLALYHP</sequence>
<evidence type="ECO:0000313" key="2">
    <source>
        <dbReference type="Proteomes" id="UP001212841"/>
    </source>
</evidence>
<gene>
    <name evidence="1" type="ORF">HK097_007044</name>
</gene>
<name>A0AAD5SE05_9FUNG</name>
<dbReference type="AlphaFoldDB" id="A0AAD5SE05"/>
<evidence type="ECO:0000313" key="1">
    <source>
        <dbReference type="EMBL" id="KAJ3051955.1"/>
    </source>
</evidence>
<dbReference type="Pfam" id="PF07004">
    <property type="entry name" value="SHIPPO-rpt"/>
    <property type="match status" value="1"/>
</dbReference>
<keyword evidence="2" id="KW-1185">Reference proteome</keyword>
<comment type="caution">
    <text evidence="1">The sequence shown here is derived from an EMBL/GenBank/DDBJ whole genome shotgun (WGS) entry which is preliminary data.</text>
</comment>
<accession>A0AAD5SE05</accession>
<dbReference type="Proteomes" id="UP001212841">
    <property type="component" value="Unassembled WGS sequence"/>
</dbReference>
<organism evidence="1 2">
    <name type="scientific">Rhizophlyctis rosea</name>
    <dbReference type="NCBI Taxonomy" id="64517"/>
    <lineage>
        <taxon>Eukaryota</taxon>
        <taxon>Fungi</taxon>
        <taxon>Fungi incertae sedis</taxon>
        <taxon>Chytridiomycota</taxon>
        <taxon>Chytridiomycota incertae sedis</taxon>
        <taxon>Chytridiomycetes</taxon>
        <taxon>Rhizophlyctidales</taxon>
        <taxon>Rhizophlyctidaceae</taxon>
        <taxon>Rhizophlyctis</taxon>
    </lineage>
</organism>
<proteinExistence type="predicted"/>
<protein>
    <submittedName>
        <fullName evidence="1">Uncharacterized protein</fullName>
    </submittedName>
</protein>
<dbReference type="EMBL" id="JADGJD010000341">
    <property type="protein sequence ID" value="KAJ3051955.1"/>
    <property type="molecule type" value="Genomic_DNA"/>
</dbReference>